<protein>
    <submittedName>
        <fullName evidence="1">Uncharacterized protein</fullName>
    </submittedName>
</protein>
<dbReference type="OrthoDB" id="777412at2759"/>
<comment type="caution">
    <text evidence="1">The sequence shown here is derived from an EMBL/GenBank/DDBJ whole genome shotgun (WGS) entry which is preliminary data.</text>
</comment>
<proteinExistence type="predicted"/>
<keyword evidence="2" id="KW-1185">Reference proteome</keyword>
<dbReference type="AlphaFoldDB" id="A0A835MIP0"/>
<accession>A0A835MIP0</accession>
<dbReference type="PANTHER" id="PTHR37711:SF2">
    <property type="entry name" value="TRANSMEMBRANE PROTEIN"/>
    <property type="match status" value="1"/>
</dbReference>
<reference evidence="1 2" key="1">
    <citation type="submission" date="2020-10" db="EMBL/GenBank/DDBJ databases">
        <title>Plant Genome Project.</title>
        <authorList>
            <person name="Zhang R.-G."/>
        </authorList>
    </citation>
    <scope>NUCLEOTIDE SEQUENCE [LARGE SCALE GENOMIC DNA]</scope>
    <source>
        <strain evidence="1">FAFU-HL-1</strain>
        <tissue evidence="1">Leaf</tissue>
    </source>
</reference>
<evidence type="ECO:0000313" key="2">
    <source>
        <dbReference type="Proteomes" id="UP000657918"/>
    </source>
</evidence>
<dbReference type="Proteomes" id="UP000657918">
    <property type="component" value="Unassembled WGS sequence"/>
</dbReference>
<name>A0A835MIP0_9ROSI</name>
<evidence type="ECO:0000313" key="1">
    <source>
        <dbReference type="EMBL" id="KAF9667957.1"/>
    </source>
</evidence>
<sequence>MVKVGSFFAMSVGAFIFWQTMDKIHVWNALRQDEKEGRKTIKRMKYPFNQVEWIYTLEMGEVLCSPPRHGNLVQQCVVLVVDITDNSCPVADFVEGKRSLLDVPKLSFIFVYKYLPLIGFVYHPFSKKDLKRRWRSRGSEKSYCNKLKMRMLSHELLVWTNFNFHQFPELHHDFNSFEPAIAISVKRRLPVLYGLNWELEIQELRFRRYGLLKTASSMVPDDPAKSQNHDALPGNRSPLPTSWIEEGQCCYMLSNELNKMTTSICVLLL</sequence>
<gene>
    <name evidence="1" type="ORF">SADUNF_Sadunf15G0077000</name>
</gene>
<organism evidence="1 2">
    <name type="scientific">Salix dunnii</name>
    <dbReference type="NCBI Taxonomy" id="1413687"/>
    <lineage>
        <taxon>Eukaryota</taxon>
        <taxon>Viridiplantae</taxon>
        <taxon>Streptophyta</taxon>
        <taxon>Embryophyta</taxon>
        <taxon>Tracheophyta</taxon>
        <taxon>Spermatophyta</taxon>
        <taxon>Magnoliopsida</taxon>
        <taxon>eudicotyledons</taxon>
        <taxon>Gunneridae</taxon>
        <taxon>Pentapetalae</taxon>
        <taxon>rosids</taxon>
        <taxon>fabids</taxon>
        <taxon>Malpighiales</taxon>
        <taxon>Salicaceae</taxon>
        <taxon>Saliceae</taxon>
        <taxon>Salix</taxon>
    </lineage>
</organism>
<dbReference type="EMBL" id="JADGMS010000015">
    <property type="protein sequence ID" value="KAF9667957.1"/>
    <property type="molecule type" value="Genomic_DNA"/>
</dbReference>
<dbReference type="PANTHER" id="PTHR37711">
    <property type="entry name" value="OS01G0908400 PROTEIN"/>
    <property type="match status" value="1"/>
</dbReference>